<sequence>MLYLLCAFAILLKNLKGLSWVMPRKIAEAIQSWEEAVMQSKSREKWRIAPASIWWAIWKERNFRCFNSIETSMQKVKLNCLLLLCFWCNQLYFNDTISRIDVLDSI</sequence>
<feature type="signal peptide" evidence="1">
    <location>
        <begin position="1"/>
        <end position="17"/>
    </location>
</feature>
<name>A0A9J5XE50_SOLCO</name>
<keyword evidence="3" id="KW-1185">Reference proteome</keyword>
<protein>
    <submittedName>
        <fullName evidence="2">Uncharacterized protein</fullName>
    </submittedName>
</protein>
<keyword evidence="1" id="KW-0732">Signal</keyword>
<gene>
    <name evidence="2" type="ORF">H5410_046329</name>
</gene>
<reference evidence="2 3" key="1">
    <citation type="submission" date="2020-09" db="EMBL/GenBank/DDBJ databases">
        <title>De no assembly of potato wild relative species, Solanum commersonii.</title>
        <authorList>
            <person name="Cho K."/>
        </authorList>
    </citation>
    <scope>NUCLEOTIDE SEQUENCE [LARGE SCALE GENOMIC DNA]</scope>
    <source>
        <strain evidence="2">LZ3.2</strain>
        <tissue evidence="2">Leaf</tissue>
    </source>
</reference>
<comment type="caution">
    <text evidence="2">The sequence shown here is derived from an EMBL/GenBank/DDBJ whole genome shotgun (WGS) entry which is preliminary data.</text>
</comment>
<evidence type="ECO:0000256" key="1">
    <source>
        <dbReference type="SAM" id="SignalP"/>
    </source>
</evidence>
<accession>A0A9J5XE50</accession>
<evidence type="ECO:0000313" key="2">
    <source>
        <dbReference type="EMBL" id="KAG5585895.1"/>
    </source>
</evidence>
<organism evidence="2 3">
    <name type="scientific">Solanum commersonii</name>
    <name type="common">Commerson's wild potato</name>
    <name type="synonym">Commerson's nightshade</name>
    <dbReference type="NCBI Taxonomy" id="4109"/>
    <lineage>
        <taxon>Eukaryota</taxon>
        <taxon>Viridiplantae</taxon>
        <taxon>Streptophyta</taxon>
        <taxon>Embryophyta</taxon>
        <taxon>Tracheophyta</taxon>
        <taxon>Spermatophyta</taxon>
        <taxon>Magnoliopsida</taxon>
        <taxon>eudicotyledons</taxon>
        <taxon>Gunneridae</taxon>
        <taxon>Pentapetalae</taxon>
        <taxon>asterids</taxon>
        <taxon>lamiids</taxon>
        <taxon>Solanales</taxon>
        <taxon>Solanaceae</taxon>
        <taxon>Solanoideae</taxon>
        <taxon>Solaneae</taxon>
        <taxon>Solanum</taxon>
    </lineage>
</organism>
<proteinExistence type="predicted"/>
<dbReference type="EMBL" id="JACXVP010000009">
    <property type="protein sequence ID" value="KAG5585895.1"/>
    <property type="molecule type" value="Genomic_DNA"/>
</dbReference>
<dbReference type="AlphaFoldDB" id="A0A9J5XE50"/>
<feature type="chain" id="PRO_5039952228" evidence="1">
    <location>
        <begin position="18"/>
        <end position="106"/>
    </location>
</feature>
<evidence type="ECO:0000313" key="3">
    <source>
        <dbReference type="Proteomes" id="UP000824120"/>
    </source>
</evidence>
<dbReference type="Proteomes" id="UP000824120">
    <property type="component" value="Chromosome 9"/>
</dbReference>